<organism evidence="2 3">
    <name type="scientific">Noviherbaspirillum album</name>
    <dbReference type="NCBI Taxonomy" id="3080276"/>
    <lineage>
        <taxon>Bacteria</taxon>
        <taxon>Pseudomonadati</taxon>
        <taxon>Pseudomonadota</taxon>
        <taxon>Betaproteobacteria</taxon>
        <taxon>Burkholderiales</taxon>
        <taxon>Oxalobacteraceae</taxon>
        <taxon>Noviherbaspirillum</taxon>
    </lineage>
</organism>
<dbReference type="Proteomes" id="UP001352263">
    <property type="component" value="Unassembled WGS sequence"/>
</dbReference>
<feature type="domain" description="Transglutaminase-like" evidence="1">
    <location>
        <begin position="178"/>
        <end position="246"/>
    </location>
</feature>
<name>A0ABU6J2S6_9BURK</name>
<keyword evidence="3" id="KW-1185">Reference proteome</keyword>
<dbReference type="SUPFAM" id="SSF54001">
    <property type="entry name" value="Cysteine proteinases"/>
    <property type="match status" value="1"/>
</dbReference>
<evidence type="ECO:0000313" key="2">
    <source>
        <dbReference type="EMBL" id="MEC4717922.1"/>
    </source>
</evidence>
<proteinExistence type="predicted"/>
<dbReference type="InterPro" id="IPR002931">
    <property type="entry name" value="Transglutaminase-like"/>
</dbReference>
<dbReference type="InterPro" id="IPR038765">
    <property type="entry name" value="Papain-like_cys_pep_sf"/>
</dbReference>
<gene>
    <name evidence="2" type="ORF">RY831_02055</name>
</gene>
<dbReference type="PANTHER" id="PTHR33490">
    <property type="entry name" value="BLR5614 PROTEIN-RELATED"/>
    <property type="match status" value="1"/>
</dbReference>
<dbReference type="Gene3D" id="3.10.620.30">
    <property type="match status" value="1"/>
</dbReference>
<comment type="caution">
    <text evidence="2">The sequence shown here is derived from an EMBL/GenBank/DDBJ whole genome shotgun (WGS) entry which is preliminary data.</text>
</comment>
<dbReference type="SMART" id="SM00460">
    <property type="entry name" value="TGc"/>
    <property type="match status" value="1"/>
</dbReference>
<protein>
    <submittedName>
        <fullName evidence="2">Transglutaminase family protein</fullName>
    </submittedName>
</protein>
<evidence type="ECO:0000313" key="3">
    <source>
        <dbReference type="Proteomes" id="UP001352263"/>
    </source>
</evidence>
<dbReference type="Gene3D" id="2.60.40.2250">
    <property type="match status" value="1"/>
</dbReference>
<sequence>MHASDLPHPPPGMMTLRVGCTLSYIVQGNVPLLLLVQPRLEGGQVLLQEEWTHASGSSTTPAADRFRDAHGNAVIRTMLTPGLNLIRHDMVVLVPESEERQEEPMDLVSPSALPPEALRYTFASRYCESDRLVQFAYERFGHLRQHPAELIDSICGWTHANIEYRYGSGSSLLSACDILARGYGVCRDYAHVMVALCRAMDIPARYAAGYLPYLDPRTAEGDMGVDFHAYCEVYLGGCWHIYDPRYNRTHKGRIKIAHGMDAVDCAFATLYGEATLDRFQVWAYDTGGRDEHAGDPVAVVRGKDGNAVLAA</sequence>
<dbReference type="Pfam" id="PF01841">
    <property type="entry name" value="Transglut_core"/>
    <property type="match status" value="1"/>
</dbReference>
<dbReference type="EMBL" id="JAWIIV010000001">
    <property type="protein sequence ID" value="MEC4717922.1"/>
    <property type="molecule type" value="Genomic_DNA"/>
</dbReference>
<accession>A0ABU6J2S6</accession>
<dbReference type="RefSeq" id="WP_326504667.1">
    <property type="nucleotide sequence ID" value="NZ_JAWIIV010000001.1"/>
</dbReference>
<evidence type="ECO:0000259" key="1">
    <source>
        <dbReference type="SMART" id="SM00460"/>
    </source>
</evidence>
<reference evidence="2 3" key="1">
    <citation type="submission" date="2023-10" db="EMBL/GenBank/DDBJ databases">
        <title>Noviherbaspirillum sp. CPCC 100848 genome assembly.</title>
        <authorList>
            <person name="Li X.Y."/>
            <person name="Fang X.M."/>
        </authorList>
    </citation>
    <scope>NUCLEOTIDE SEQUENCE [LARGE SCALE GENOMIC DNA]</scope>
    <source>
        <strain evidence="2 3">CPCC 100848</strain>
    </source>
</reference>
<dbReference type="PANTHER" id="PTHR33490:SF12">
    <property type="entry name" value="BLL5557 PROTEIN"/>
    <property type="match status" value="1"/>
</dbReference>